<reference evidence="2 3" key="1">
    <citation type="submission" date="2015-11" db="EMBL/GenBank/DDBJ databases">
        <title>Exploring the genomic traits of fungus-feeding bacterial genus Collimonas.</title>
        <authorList>
            <person name="Song C."/>
            <person name="Schmidt R."/>
            <person name="de Jager V."/>
            <person name="Krzyzanowska D."/>
            <person name="Jongedijk E."/>
            <person name="Cankar K."/>
            <person name="Beekwilder J."/>
            <person name="van Veen A."/>
            <person name="de Boer W."/>
            <person name="van Veen J.A."/>
            <person name="Garbeva P."/>
        </authorList>
    </citation>
    <scope>NUCLEOTIDE SEQUENCE [LARGE SCALE GENOMIC DNA]</scope>
    <source>
        <strain evidence="2 3">Ter6</strain>
    </source>
</reference>
<dbReference type="PATRIC" id="fig|158899.10.peg.3244"/>
<dbReference type="RefSeq" id="WP_061540620.1">
    <property type="nucleotide sequence ID" value="NZ_CP013232.1"/>
</dbReference>
<dbReference type="InterPro" id="IPR036895">
    <property type="entry name" value="Uracil-DNA_glycosylase-like_sf"/>
</dbReference>
<feature type="domain" description="Uracil-DNA glycosylase-like" evidence="1">
    <location>
        <begin position="8"/>
        <end position="160"/>
    </location>
</feature>
<dbReference type="Pfam" id="PF03167">
    <property type="entry name" value="UDG"/>
    <property type="match status" value="1"/>
</dbReference>
<dbReference type="AlphaFoldDB" id="A0A127PDX1"/>
<name>A0A127PDX1_9BURK</name>
<proteinExistence type="predicted"/>
<organism evidence="2">
    <name type="scientific">Collimonas fungivorans</name>
    <dbReference type="NCBI Taxonomy" id="158899"/>
    <lineage>
        <taxon>Bacteria</taxon>
        <taxon>Pseudomonadati</taxon>
        <taxon>Pseudomonadota</taxon>
        <taxon>Betaproteobacteria</taxon>
        <taxon>Burkholderiales</taxon>
        <taxon>Oxalobacteraceae</taxon>
        <taxon>Collimonas</taxon>
    </lineage>
</organism>
<dbReference type="CDD" id="cd10032">
    <property type="entry name" value="UDG-F6_HDG"/>
    <property type="match status" value="1"/>
</dbReference>
<dbReference type="Proteomes" id="UP000072421">
    <property type="component" value="Chromosome"/>
</dbReference>
<dbReference type="SUPFAM" id="SSF52141">
    <property type="entry name" value="Uracil-DNA glycosylase-like"/>
    <property type="match status" value="1"/>
</dbReference>
<dbReference type="NCBIfam" id="TIGR04274">
    <property type="entry name" value="hypoxanDNAglyco"/>
    <property type="match status" value="1"/>
</dbReference>
<dbReference type="OrthoDB" id="9799921at2"/>
<dbReference type="Gene3D" id="3.40.470.10">
    <property type="entry name" value="Uracil-DNA glycosylase-like domain"/>
    <property type="match status" value="1"/>
</dbReference>
<dbReference type="SMART" id="SM00986">
    <property type="entry name" value="UDG"/>
    <property type="match status" value="1"/>
</dbReference>
<gene>
    <name evidence="2" type="ORF">CFter6_3262</name>
</gene>
<dbReference type="EMBL" id="CP013232">
    <property type="protein sequence ID" value="AMO95905.1"/>
    <property type="molecule type" value="Genomic_DNA"/>
</dbReference>
<evidence type="ECO:0000313" key="3">
    <source>
        <dbReference type="Proteomes" id="UP000072421"/>
    </source>
</evidence>
<dbReference type="SMART" id="SM00987">
    <property type="entry name" value="UreE_C"/>
    <property type="match status" value="1"/>
</dbReference>
<protein>
    <submittedName>
        <fullName evidence="2">DNA-deoxyinosine glycosylase</fullName>
    </submittedName>
</protein>
<sequence length="164" mass="18000">MTRKRSFPPVVDEQVRLLILGSLPGNVSLAHSQYYAHPQNRFWKLLAEVAGVDLPALPYADRLQALLARHIGLWDVVAEAQRDGSLDSNIRDHVHNDLPTLAASLPQLTTIAFNGGTAARLGLKALGPRAADYRIILLPSSSPAYTRPYAEKLDAWLALRDCLA</sequence>
<accession>A0A127PDX1</accession>
<evidence type="ECO:0000259" key="1">
    <source>
        <dbReference type="SMART" id="SM00986"/>
    </source>
</evidence>
<dbReference type="InterPro" id="IPR005122">
    <property type="entry name" value="Uracil-DNA_glycosylase-like"/>
</dbReference>
<evidence type="ECO:0000313" key="2">
    <source>
        <dbReference type="EMBL" id="AMO95905.1"/>
    </source>
</evidence>
<dbReference type="InterPro" id="IPR026353">
    <property type="entry name" value="Hypoxan-DNA_Glyclase"/>
</dbReference>